<comment type="caution">
    <text evidence="1">The sequence shown here is derived from an EMBL/GenBank/DDBJ whole genome shotgun (WGS) entry which is preliminary data.</text>
</comment>
<evidence type="ECO:0000313" key="2">
    <source>
        <dbReference type="Proteomes" id="UP000215914"/>
    </source>
</evidence>
<dbReference type="Proteomes" id="UP000215914">
    <property type="component" value="Unassembled WGS sequence"/>
</dbReference>
<proteinExistence type="predicted"/>
<organism evidence="1 2">
    <name type="scientific">Helianthus annuus</name>
    <name type="common">Common sunflower</name>
    <dbReference type="NCBI Taxonomy" id="4232"/>
    <lineage>
        <taxon>Eukaryota</taxon>
        <taxon>Viridiplantae</taxon>
        <taxon>Streptophyta</taxon>
        <taxon>Embryophyta</taxon>
        <taxon>Tracheophyta</taxon>
        <taxon>Spermatophyta</taxon>
        <taxon>Magnoliopsida</taxon>
        <taxon>eudicotyledons</taxon>
        <taxon>Gunneridae</taxon>
        <taxon>Pentapetalae</taxon>
        <taxon>asterids</taxon>
        <taxon>campanulids</taxon>
        <taxon>Asterales</taxon>
        <taxon>Asteraceae</taxon>
        <taxon>Asteroideae</taxon>
        <taxon>Heliantheae alliance</taxon>
        <taxon>Heliantheae</taxon>
        <taxon>Helianthus</taxon>
    </lineage>
</organism>
<protein>
    <submittedName>
        <fullName evidence="1">Uncharacterized protein</fullName>
    </submittedName>
</protein>
<name>A0A9K3GUR2_HELAN</name>
<accession>A0A9K3GUR2</accession>
<evidence type="ECO:0000313" key="1">
    <source>
        <dbReference type="EMBL" id="KAF5755936.1"/>
    </source>
</evidence>
<reference evidence="1" key="2">
    <citation type="submission" date="2020-06" db="EMBL/GenBank/DDBJ databases">
        <title>Helianthus annuus Genome sequencing and assembly Release 2.</title>
        <authorList>
            <person name="Gouzy J."/>
            <person name="Langlade N."/>
            <person name="Munos S."/>
        </authorList>
    </citation>
    <scope>NUCLEOTIDE SEQUENCE</scope>
    <source>
        <tissue evidence="1">Leaves</tissue>
    </source>
</reference>
<reference evidence="1" key="1">
    <citation type="journal article" date="2017" name="Nature">
        <title>The sunflower genome provides insights into oil metabolism, flowering and Asterid evolution.</title>
        <authorList>
            <person name="Badouin H."/>
            <person name="Gouzy J."/>
            <person name="Grassa C.J."/>
            <person name="Murat F."/>
            <person name="Staton S.E."/>
            <person name="Cottret L."/>
            <person name="Lelandais-Briere C."/>
            <person name="Owens G.L."/>
            <person name="Carrere S."/>
            <person name="Mayjonade B."/>
            <person name="Legrand L."/>
            <person name="Gill N."/>
            <person name="Kane N.C."/>
            <person name="Bowers J.E."/>
            <person name="Hubner S."/>
            <person name="Bellec A."/>
            <person name="Berard A."/>
            <person name="Berges H."/>
            <person name="Blanchet N."/>
            <person name="Boniface M.C."/>
            <person name="Brunel D."/>
            <person name="Catrice O."/>
            <person name="Chaidir N."/>
            <person name="Claudel C."/>
            <person name="Donnadieu C."/>
            <person name="Faraut T."/>
            <person name="Fievet G."/>
            <person name="Helmstetter N."/>
            <person name="King M."/>
            <person name="Knapp S.J."/>
            <person name="Lai Z."/>
            <person name="Le Paslier M.C."/>
            <person name="Lippi Y."/>
            <person name="Lorenzon L."/>
            <person name="Mandel J.R."/>
            <person name="Marage G."/>
            <person name="Marchand G."/>
            <person name="Marquand E."/>
            <person name="Bret-Mestries E."/>
            <person name="Morien E."/>
            <person name="Nambeesan S."/>
            <person name="Nguyen T."/>
            <person name="Pegot-Espagnet P."/>
            <person name="Pouilly N."/>
            <person name="Raftis F."/>
            <person name="Sallet E."/>
            <person name="Schiex T."/>
            <person name="Thomas J."/>
            <person name="Vandecasteele C."/>
            <person name="Vares D."/>
            <person name="Vear F."/>
            <person name="Vautrin S."/>
            <person name="Crespi M."/>
            <person name="Mangin B."/>
            <person name="Burke J.M."/>
            <person name="Salse J."/>
            <person name="Munos S."/>
            <person name="Vincourt P."/>
            <person name="Rieseberg L.H."/>
            <person name="Langlade N.B."/>
        </authorList>
    </citation>
    <scope>NUCLEOTIDE SEQUENCE</scope>
    <source>
        <tissue evidence="1">Leaves</tissue>
    </source>
</reference>
<dbReference type="EMBL" id="MNCJ02000332">
    <property type="protein sequence ID" value="KAF5755936.1"/>
    <property type="molecule type" value="Genomic_DNA"/>
</dbReference>
<keyword evidence="2" id="KW-1185">Reference proteome</keyword>
<sequence length="46" mass="5513">MELKNQPNIENEYYDSKQKICNIGTDPCGRERVRNKETSFFFRSPE</sequence>
<dbReference type="Gramene" id="mRNA:HanXRQr2_Chr17g0808641">
    <property type="protein sequence ID" value="mRNA:HanXRQr2_Chr17g0808641"/>
    <property type="gene ID" value="HanXRQr2_Chr17g0808641"/>
</dbReference>
<gene>
    <name evidence="1" type="ORF">HanXRQr2_Chr17g0808641</name>
</gene>
<dbReference type="AlphaFoldDB" id="A0A9K3GUR2"/>